<comment type="caution">
    <text evidence="1">The sequence shown here is derived from an EMBL/GenBank/DDBJ whole genome shotgun (WGS) entry which is preliminary data.</text>
</comment>
<name>A0ABR2CZ88_9ROSI</name>
<dbReference type="Proteomes" id="UP001472677">
    <property type="component" value="Unassembled WGS sequence"/>
</dbReference>
<accession>A0ABR2CZ88</accession>
<protein>
    <submittedName>
        <fullName evidence="1">Uncharacterized protein</fullName>
    </submittedName>
</protein>
<evidence type="ECO:0000313" key="2">
    <source>
        <dbReference type="Proteomes" id="UP001472677"/>
    </source>
</evidence>
<organism evidence="1 2">
    <name type="scientific">Hibiscus sabdariffa</name>
    <name type="common">roselle</name>
    <dbReference type="NCBI Taxonomy" id="183260"/>
    <lineage>
        <taxon>Eukaryota</taxon>
        <taxon>Viridiplantae</taxon>
        <taxon>Streptophyta</taxon>
        <taxon>Embryophyta</taxon>
        <taxon>Tracheophyta</taxon>
        <taxon>Spermatophyta</taxon>
        <taxon>Magnoliopsida</taxon>
        <taxon>eudicotyledons</taxon>
        <taxon>Gunneridae</taxon>
        <taxon>Pentapetalae</taxon>
        <taxon>rosids</taxon>
        <taxon>malvids</taxon>
        <taxon>Malvales</taxon>
        <taxon>Malvaceae</taxon>
        <taxon>Malvoideae</taxon>
        <taxon>Hibiscus</taxon>
    </lineage>
</organism>
<proteinExistence type="predicted"/>
<keyword evidence="2" id="KW-1185">Reference proteome</keyword>
<evidence type="ECO:0000313" key="1">
    <source>
        <dbReference type="EMBL" id="KAK8526360.1"/>
    </source>
</evidence>
<dbReference type="EMBL" id="JBBPBM010000039">
    <property type="protein sequence ID" value="KAK8526360.1"/>
    <property type="molecule type" value="Genomic_DNA"/>
</dbReference>
<reference evidence="1 2" key="1">
    <citation type="journal article" date="2024" name="G3 (Bethesda)">
        <title>Genome assembly of Hibiscus sabdariffa L. provides insights into metabolisms of medicinal natural products.</title>
        <authorList>
            <person name="Kim T."/>
        </authorList>
    </citation>
    <scope>NUCLEOTIDE SEQUENCE [LARGE SCALE GENOMIC DNA]</scope>
    <source>
        <strain evidence="1">TK-2024</strain>
        <tissue evidence="1">Old leaves</tissue>
    </source>
</reference>
<sequence length="164" mass="17520">MEWLSSTIKPPQNFFESEPVSIVSNRHSQVVGETHTHELMMPARSIEESRGTTSSIPVVSSADQILSSHTAVSSPANTEANADRFDEEVAAVEEVAATADEEAVAVSTEVNDNRLDEGVETVHTENNIGGGLSEGFRNNLNVVSSSVLEEENGVNVRANPEGSN</sequence>
<gene>
    <name evidence="1" type="ORF">V6N12_020832</name>
</gene>